<dbReference type="Pfam" id="PF04389">
    <property type="entry name" value="Peptidase_M28"/>
    <property type="match status" value="2"/>
</dbReference>
<comment type="cofactor">
    <cofactor evidence="1">
        <name>Zn(2+)</name>
        <dbReference type="ChEBI" id="CHEBI:29105"/>
    </cofactor>
</comment>
<dbReference type="SUPFAM" id="SSF52025">
    <property type="entry name" value="PA domain"/>
    <property type="match status" value="1"/>
</dbReference>
<comment type="function">
    <text evidence="13">Aminopeptidase with broad substrate specificity. Has lower activity with substrates that have Asp or Glu in the P2' position, or Pro in the P3' position. Lacks activity with substrates that have both Pro in the P3' position and Asp or Glu in the P2' position. Lacks carboxypeptidase activity. Lacks dipeptidyl-peptidase IV type activity.</text>
</comment>
<evidence type="ECO:0000256" key="9">
    <source>
        <dbReference type="ARBA" id="ARBA00022837"/>
    </source>
</evidence>
<dbReference type="GO" id="GO:0008237">
    <property type="term" value="F:metallopeptidase activity"/>
    <property type="evidence" value="ECO:0007669"/>
    <property type="project" value="UniProtKB-KW"/>
</dbReference>
<dbReference type="InterPro" id="IPR007365">
    <property type="entry name" value="TFR-like_dimer_dom"/>
</dbReference>
<dbReference type="AlphaFoldDB" id="A0A814A8P5"/>
<evidence type="ECO:0000256" key="11">
    <source>
        <dbReference type="ARBA" id="ARBA00023157"/>
    </source>
</evidence>
<evidence type="ECO:0000256" key="8">
    <source>
        <dbReference type="ARBA" id="ARBA00022833"/>
    </source>
</evidence>
<evidence type="ECO:0000256" key="10">
    <source>
        <dbReference type="ARBA" id="ARBA00023049"/>
    </source>
</evidence>
<dbReference type="GO" id="GO:0004177">
    <property type="term" value="F:aminopeptidase activity"/>
    <property type="evidence" value="ECO:0007669"/>
    <property type="project" value="UniProtKB-KW"/>
</dbReference>
<evidence type="ECO:0000313" key="19">
    <source>
        <dbReference type="EMBL" id="CAF0908457.1"/>
    </source>
</evidence>
<proteinExistence type="inferred from homology"/>
<keyword evidence="7" id="KW-0378">Hydrolase</keyword>
<keyword evidence="16" id="KW-1133">Transmembrane helix</keyword>
<comment type="similarity">
    <text evidence="3">Belongs to the peptidase M28 family. M28B subfamily.</text>
</comment>
<keyword evidence="11" id="KW-1015">Disulfide bond</keyword>
<dbReference type="FunFam" id="3.40.630.10:FF:000101">
    <property type="entry name" value="N-acetylated alpha-linked acidic dipeptidase like 1"/>
    <property type="match status" value="2"/>
</dbReference>
<dbReference type="InterPro" id="IPR007484">
    <property type="entry name" value="Peptidase_M28"/>
</dbReference>
<dbReference type="PANTHER" id="PTHR10404">
    <property type="entry name" value="N-ACETYLATED-ALPHA-LINKED ACIDIC DIPEPTIDASE"/>
    <property type="match status" value="1"/>
</dbReference>
<dbReference type="Gene3D" id="3.50.30.30">
    <property type="match status" value="1"/>
</dbReference>
<keyword evidence="10" id="KW-0482">Metalloprotease</keyword>
<keyword evidence="6" id="KW-0479">Metal-binding</keyword>
<dbReference type="GO" id="GO:0016324">
    <property type="term" value="C:apical plasma membrane"/>
    <property type="evidence" value="ECO:0007669"/>
    <property type="project" value="UniProtKB-SubCell"/>
</dbReference>
<dbReference type="InterPro" id="IPR039373">
    <property type="entry name" value="Peptidase_M28B"/>
</dbReference>
<organism evidence="19 20">
    <name type="scientific">Adineta steineri</name>
    <dbReference type="NCBI Taxonomy" id="433720"/>
    <lineage>
        <taxon>Eukaryota</taxon>
        <taxon>Metazoa</taxon>
        <taxon>Spiralia</taxon>
        <taxon>Gnathifera</taxon>
        <taxon>Rotifera</taxon>
        <taxon>Eurotatoria</taxon>
        <taxon>Bdelloidea</taxon>
        <taxon>Adinetida</taxon>
        <taxon>Adinetidae</taxon>
        <taxon>Adineta</taxon>
    </lineage>
</organism>
<feature type="domain" description="Peptidase M28" evidence="18">
    <location>
        <begin position="461"/>
        <end position="650"/>
    </location>
</feature>
<comment type="subcellular location">
    <subcellularLocation>
        <location evidence="2">Apical cell membrane</location>
    </subcellularLocation>
</comment>
<dbReference type="SUPFAM" id="SSF47672">
    <property type="entry name" value="Transferrin receptor-like dimerisation domain"/>
    <property type="match status" value="1"/>
</dbReference>
<evidence type="ECO:0000256" key="2">
    <source>
        <dbReference type="ARBA" id="ARBA00004221"/>
    </source>
</evidence>
<keyword evidence="16" id="KW-0812">Transmembrane</keyword>
<reference evidence="19" key="1">
    <citation type="submission" date="2021-02" db="EMBL/GenBank/DDBJ databases">
        <authorList>
            <person name="Nowell W R."/>
        </authorList>
    </citation>
    <scope>NUCLEOTIDE SEQUENCE</scope>
</reference>
<keyword evidence="9" id="KW-0106">Calcium</keyword>
<evidence type="ECO:0000256" key="5">
    <source>
        <dbReference type="ARBA" id="ARBA00022670"/>
    </source>
</evidence>
<evidence type="ECO:0000256" key="3">
    <source>
        <dbReference type="ARBA" id="ARBA00005634"/>
    </source>
</evidence>
<keyword evidence="12" id="KW-0325">Glycoprotein</keyword>
<dbReference type="InterPro" id="IPR046450">
    <property type="entry name" value="PA_dom_sf"/>
</dbReference>
<keyword evidence="16" id="KW-0472">Membrane</keyword>
<dbReference type="Gene3D" id="3.40.630.10">
    <property type="entry name" value="Zn peptidases"/>
    <property type="match status" value="3"/>
</dbReference>
<dbReference type="FunFam" id="1.20.930.40:FF:000001">
    <property type="entry name" value="N-acetylated-alpha-linked acidic dipeptidase 2"/>
    <property type="match status" value="1"/>
</dbReference>
<sequence>MNQNKIVYIGSGLAIAIVLFIGGILIGRFAIPRPSNTIDISTETKHSEEEYITIWNNFKQQFLDSISAHEIESNLRDYAQQTHLAGTDDDRLEAESIAGKWRGHGLDVTIHPYDVLLSYPDPIQPNIVSIFDPNNNLIFQSNGSESIFSEDDKSLPFHKIVRPFLAYTTNGTVRSQKLFYVNYCTMDDFRFLETVLNKDELNNSIIICRYGKIFRGNKINIAEKYGIIGVILYSDPIDVVPSSNISNLTYPNSIYMPEMGQQRGSALTLSGDPLTVHYPAKDYMFRTPIDNNPHLPKIVAQQIGYKEAREILTRMTGTSVISNWTGGFHQVRYVYGGFLSDNLSIQISSYNTLQIRRIHNVIGTITGHIEPDRYVLIGAHFDAWNFGALDDGSGTAVNHELARVFGSLMKSNWKPRRSLMFCAWAAEEYGIVGSVEFVEEYAKILGSRVVSYINMDNIVKDRYVLIGAHFDAWNFGALDDGSGTAVNHELARVFGSLMKSNWKPRRSLMFCAWAAEEYGIVGSVEFVEEYAKILGSRVVSYLNMDVIVEGTELMFMEMSPLLYDFSIEISKQVKAPYTNETIYEQWIRHNNGEKDVGKKFFTMGLSASSDYAGFNQIAASSNLAMIYKNQTIIKNIGTYPLYHTQYETFRLVKEFIDPEFQTHQAIARVIGLAAFTLTDIDLLPFNPERYHQALVDLLTLTKSVAPQSINFTSLQNAIDQFKNAATQFNYRIQTTLDKSNPIQVRIVNDQLMQVERAFQNPLGNSIEQSTLKHTIYAPSRTNRYNARGFPTITDAIEDRNITNIQQQISIVTYFIHSAITVLQSPNKIQSIL</sequence>
<dbReference type="GO" id="GO:0046872">
    <property type="term" value="F:metal ion binding"/>
    <property type="evidence" value="ECO:0007669"/>
    <property type="project" value="UniProtKB-KW"/>
</dbReference>
<feature type="domain" description="Peptidase M28" evidence="18">
    <location>
        <begin position="360"/>
        <end position="459"/>
    </location>
</feature>
<dbReference type="EMBL" id="CAJNOE010000098">
    <property type="protein sequence ID" value="CAF0908457.1"/>
    <property type="molecule type" value="Genomic_DNA"/>
</dbReference>
<keyword evidence="4" id="KW-0031">Aminopeptidase</keyword>
<evidence type="ECO:0000256" key="15">
    <source>
        <dbReference type="ARBA" id="ARBA00081462"/>
    </source>
</evidence>
<name>A0A814A8P5_9BILA</name>
<evidence type="ECO:0000256" key="7">
    <source>
        <dbReference type="ARBA" id="ARBA00022801"/>
    </source>
</evidence>
<dbReference type="Gene3D" id="1.20.930.40">
    <property type="entry name" value="Transferrin receptor-like, dimerisation domain"/>
    <property type="match status" value="1"/>
</dbReference>
<dbReference type="Proteomes" id="UP000663860">
    <property type="component" value="Unassembled WGS sequence"/>
</dbReference>
<dbReference type="GO" id="GO:0004180">
    <property type="term" value="F:carboxypeptidase activity"/>
    <property type="evidence" value="ECO:0007669"/>
    <property type="project" value="TreeGrafter"/>
</dbReference>
<evidence type="ECO:0000259" key="17">
    <source>
        <dbReference type="Pfam" id="PF04253"/>
    </source>
</evidence>
<dbReference type="SUPFAM" id="SSF53187">
    <property type="entry name" value="Zn-dependent exopeptidases"/>
    <property type="match status" value="2"/>
</dbReference>
<evidence type="ECO:0000256" key="14">
    <source>
        <dbReference type="ARBA" id="ARBA00068168"/>
    </source>
</evidence>
<evidence type="ECO:0000256" key="6">
    <source>
        <dbReference type="ARBA" id="ARBA00022723"/>
    </source>
</evidence>
<dbReference type="InterPro" id="IPR036757">
    <property type="entry name" value="TFR-like_dimer_dom_sf"/>
</dbReference>
<feature type="transmembrane region" description="Helical" evidence="16">
    <location>
        <begin position="7"/>
        <end position="31"/>
    </location>
</feature>
<gene>
    <name evidence="19" type="ORF">IZO911_LOCUS12643</name>
</gene>
<accession>A0A814A8P5</accession>
<evidence type="ECO:0000256" key="13">
    <source>
        <dbReference type="ARBA" id="ARBA00059290"/>
    </source>
</evidence>
<evidence type="ECO:0000256" key="4">
    <source>
        <dbReference type="ARBA" id="ARBA00022438"/>
    </source>
</evidence>
<dbReference type="GO" id="GO:0006508">
    <property type="term" value="P:proteolysis"/>
    <property type="evidence" value="ECO:0007669"/>
    <property type="project" value="UniProtKB-KW"/>
</dbReference>
<dbReference type="Pfam" id="PF04253">
    <property type="entry name" value="TFR_dimer"/>
    <property type="match status" value="1"/>
</dbReference>
<keyword evidence="5" id="KW-0645">Protease</keyword>
<evidence type="ECO:0000313" key="20">
    <source>
        <dbReference type="Proteomes" id="UP000663860"/>
    </source>
</evidence>
<keyword evidence="8" id="KW-0862">Zinc</keyword>
<evidence type="ECO:0000259" key="18">
    <source>
        <dbReference type="Pfam" id="PF04389"/>
    </source>
</evidence>
<dbReference type="PANTHER" id="PTHR10404:SF77">
    <property type="entry name" value="GLUTAMATE CARBOXYPEPTIDASE 2 HOMOLOG"/>
    <property type="match status" value="1"/>
</dbReference>
<protein>
    <recommendedName>
        <fullName evidence="14">Aminopeptidase NAALADL1</fullName>
    </recommendedName>
    <alternativeName>
        <fullName evidence="15">N-acetylated-alpha-linked acidic dipeptidase-like protein</fullName>
    </alternativeName>
</protein>
<comment type="caution">
    <text evidence="19">The sequence shown here is derived from an EMBL/GenBank/DDBJ whole genome shotgun (WGS) entry which is preliminary data.</text>
</comment>
<feature type="domain" description="Transferrin receptor-like dimerisation" evidence="17">
    <location>
        <begin position="709"/>
        <end position="822"/>
    </location>
</feature>
<evidence type="ECO:0000256" key="1">
    <source>
        <dbReference type="ARBA" id="ARBA00001947"/>
    </source>
</evidence>
<evidence type="ECO:0000256" key="16">
    <source>
        <dbReference type="SAM" id="Phobius"/>
    </source>
</evidence>
<evidence type="ECO:0000256" key="12">
    <source>
        <dbReference type="ARBA" id="ARBA00023180"/>
    </source>
</evidence>